<reference evidence="1" key="1">
    <citation type="submission" date="2019-04" db="EMBL/GenBank/DDBJ databases">
        <title>Evolution of Biomass-Degrading Anaerobic Consortia Revealed by Metagenomics.</title>
        <authorList>
            <person name="Peng X."/>
        </authorList>
    </citation>
    <scope>NUCLEOTIDE SEQUENCE</scope>
    <source>
        <strain evidence="1">SIG240</strain>
    </source>
</reference>
<comment type="caution">
    <text evidence="1">The sequence shown here is derived from an EMBL/GenBank/DDBJ whole genome shotgun (WGS) entry which is preliminary data.</text>
</comment>
<evidence type="ECO:0000313" key="2">
    <source>
        <dbReference type="Proteomes" id="UP000761380"/>
    </source>
</evidence>
<organism evidence="1 2">
    <name type="scientific">Selenomonas ruminantium</name>
    <dbReference type="NCBI Taxonomy" id="971"/>
    <lineage>
        <taxon>Bacteria</taxon>
        <taxon>Bacillati</taxon>
        <taxon>Bacillota</taxon>
        <taxon>Negativicutes</taxon>
        <taxon>Selenomonadales</taxon>
        <taxon>Selenomonadaceae</taxon>
        <taxon>Selenomonas</taxon>
    </lineage>
</organism>
<dbReference type="AlphaFoldDB" id="A0A927ZS32"/>
<protein>
    <submittedName>
        <fullName evidence="1">Uncharacterized protein</fullName>
    </submittedName>
</protein>
<evidence type="ECO:0000313" key="1">
    <source>
        <dbReference type="EMBL" id="MBE6092018.1"/>
    </source>
</evidence>
<proteinExistence type="predicted"/>
<sequence>MRKKQLRKVYGGRHYKKNQVWNLVDYLAKDIANGVRQFRHMDRYGVPTKEDGCPMTEEEWNAILDKIIWAFEEIAGDEPNDPRLAVMGEMLDAFPNAWEYERLEDGSRKSWLSKDAQAFLDAREEETAKAHDAYKARIEEGKQLFVKYIGALWD</sequence>
<dbReference type="EMBL" id="SVBY01000010">
    <property type="protein sequence ID" value="MBE6092018.1"/>
    <property type="molecule type" value="Genomic_DNA"/>
</dbReference>
<name>A0A927ZS32_SELRU</name>
<dbReference type="Proteomes" id="UP000761380">
    <property type="component" value="Unassembled WGS sequence"/>
</dbReference>
<accession>A0A927ZS32</accession>
<gene>
    <name evidence="1" type="ORF">E7201_02390</name>
</gene>